<evidence type="ECO:0000256" key="3">
    <source>
        <dbReference type="HAMAP-Rule" id="MF_00245"/>
    </source>
</evidence>
<dbReference type="STRING" id="39492.ERS852540_01589"/>
<dbReference type="HAMAP" id="MF_00245">
    <property type="entry name" value="UPF0122"/>
    <property type="match status" value="1"/>
</dbReference>
<dbReference type="InterPro" id="IPR036388">
    <property type="entry name" value="WH-like_DNA-bd_sf"/>
</dbReference>
<dbReference type="AlphaFoldDB" id="A0A174ZP67"/>
<comment type="similarity">
    <text evidence="1 3">Belongs to the UPF0122 family.</text>
</comment>
<reference evidence="4 5" key="1">
    <citation type="submission" date="2015-09" db="EMBL/GenBank/DDBJ databases">
        <authorList>
            <consortium name="Pathogen Informatics"/>
        </authorList>
    </citation>
    <scope>NUCLEOTIDE SEQUENCE [LARGE SCALE GENOMIC DNA]</scope>
    <source>
        <strain evidence="4 5">2789STDY5834928</strain>
    </source>
</reference>
<sequence length="112" mass="12738">MSKNIENAILLDTYGSMLTEKQYDTLSLYYDEDLSLSEIAENMGITRQGVHKCIRTAEEYLTQLEETLGFAQKYRNVCDLCDKLTALTDENVGSADEKEKMKSIIEDIKNAI</sequence>
<evidence type="ECO:0000313" key="5">
    <source>
        <dbReference type="Proteomes" id="UP000095662"/>
    </source>
</evidence>
<dbReference type="PANTHER" id="PTHR40083">
    <property type="entry name" value="UPF0122 PROTEIN CBO2450/CLC_2298"/>
    <property type="match status" value="1"/>
</dbReference>
<protein>
    <recommendedName>
        <fullName evidence="3">UPF0122 protein ERS852540_01589</fullName>
    </recommendedName>
</protein>
<dbReference type="EMBL" id="CZBY01000012">
    <property type="protein sequence ID" value="CUQ87772.1"/>
    <property type="molecule type" value="Genomic_DNA"/>
</dbReference>
<dbReference type="InterPro" id="IPR013324">
    <property type="entry name" value="RNA_pol_sigma_r3/r4-like"/>
</dbReference>
<evidence type="ECO:0000313" key="4">
    <source>
        <dbReference type="EMBL" id="CUQ87772.1"/>
    </source>
</evidence>
<keyword evidence="4" id="KW-0238">DNA-binding</keyword>
<proteinExistence type="inferred from homology"/>
<dbReference type="Gene3D" id="1.10.10.10">
    <property type="entry name" value="Winged helix-like DNA-binding domain superfamily/Winged helix DNA-binding domain"/>
    <property type="match status" value="1"/>
</dbReference>
<dbReference type="Proteomes" id="UP000095662">
    <property type="component" value="Unassembled WGS sequence"/>
</dbReference>
<accession>A0A174ZP67</accession>
<evidence type="ECO:0000256" key="2">
    <source>
        <dbReference type="ARBA" id="ARBA00024764"/>
    </source>
</evidence>
<name>A0A174ZP67_9FIRM</name>
<comment type="function">
    <text evidence="2 3">Might take part in the signal recognition particle (SRP) pathway. This is inferred from the conservation of its genetic proximity to ftsY/ffh. May be a regulatory protein.</text>
</comment>
<dbReference type="GO" id="GO:0003677">
    <property type="term" value="F:DNA binding"/>
    <property type="evidence" value="ECO:0007669"/>
    <property type="project" value="UniProtKB-KW"/>
</dbReference>
<dbReference type="InterPro" id="IPR007394">
    <property type="entry name" value="UPF0122"/>
</dbReference>
<dbReference type="SUPFAM" id="SSF88659">
    <property type="entry name" value="Sigma3 and sigma4 domains of RNA polymerase sigma factors"/>
    <property type="match status" value="1"/>
</dbReference>
<organism evidence="4 5">
    <name type="scientific">[Eubacterium] siraeum</name>
    <dbReference type="NCBI Taxonomy" id="39492"/>
    <lineage>
        <taxon>Bacteria</taxon>
        <taxon>Bacillati</taxon>
        <taxon>Bacillota</taxon>
        <taxon>Clostridia</taxon>
        <taxon>Eubacteriales</taxon>
        <taxon>Oscillospiraceae</taxon>
        <taxon>Oscillospiraceae incertae sedis</taxon>
    </lineage>
</organism>
<dbReference type="Pfam" id="PF04297">
    <property type="entry name" value="UPF0122"/>
    <property type="match status" value="1"/>
</dbReference>
<gene>
    <name evidence="4" type="ORF">ERS852540_01589</name>
</gene>
<dbReference type="PANTHER" id="PTHR40083:SF1">
    <property type="entry name" value="UPF0122 PROTEIN YLXM"/>
    <property type="match status" value="1"/>
</dbReference>
<evidence type="ECO:0000256" key="1">
    <source>
        <dbReference type="ARBA" id="ARBA00008720"/>
    </source>
</evidence>